<dbReference type="PANTHER" id="PTHR24348">
    <property type="entry name" value="SERINE/THREONINE-PROTEIN KINASE UNC-51-RELATED"/>
    <property type="match status" value="1"/>
</dbReference>
<dbReference type="GO" id="GO:0004674">
    <property type="term" value="F:protein serine/threonine kinase activity"/>
    <property type="evidence" value="ECO:0007669"/>
    <property type="project" value="UniProtKB-EC"/>
</dbReference>
<dbReference type="EMBL" id="CP101637">
    <property type="protein sequence ID" value="WMT79953.1"/>
    <property type="molecule type" value="Genomic_DNA"/>
</dbReference>
<dbReference type="SUPFAM" id="SSF56112">
    <property type="entry name" value="Protein kinase-like (PK-like)"/>
    <property type="match status" value="1"/>
</dbReference>
<protein>
    <submittedName>
        <fullName evidence="7">Serine/threonine-protein kinase PrkC</fullName>
        <ecNumber evidence="7">2.7.11.1</ecNumber>
    </submittedName>
</protein>
<organism evidence="7 8">
    <name type="scientific">Terrisporobacter mayombei</name>
    <dbReference type="NCBI Taxonomy" id="1541"/>
    <lineage>
        <taxon>Bacteria</taxon>
        <taxon>Bacillati</taxon>
        <taxon>Bacillota</taxon>
        <taxon>Clostridia</taxon>
        <taxon>Peptostreptococcales</taxon>
        <taxon>Peptostreptococcaceae</taxon>
        <taxon>Terrisporobacter</taxon>
    </lineage>
</organism>
<keyword evidence="2" id="KW-0547">Nucleotide-binding</keyword>
<keyword evidence="5" id="KW-1133">Transmembrane helix</keyword>
<dbReference type="SMART" id="SM00220">
    <property type="entry name" value="S_TKc"/>
    <property type="match status" value="1"/>
</dbReference>
<feature type="transmembrane region" description="Helical" evidence="5">
    <location>
        <begin position="300"/>
        <end position="317"/>
    </location>
</feature>
<proteinExistence type="predicted"/>
<accession>A0ABY9PW89</accession>
<evidence type="ECO:0000256" key="5">
    <source>
        <dbReference type="SAM" id="Phobius"/>
    </source>
</evidence>
<dbReference type="PROSITE" id="PS50011">
    <property type="entry name" value="PROTEIN_KINASE_DOM"/>
    <property type="match status" value="1"/>
</dbReference>
<evidence type="ECO:0000256" key="3">
    <source>
        <dbReference type="ARBA" id="ARBA00022777"/>
    </source>
</evidence>
<keyword evidence="1 7" id="KW-0808">Transferase</keyword>
<dbReference type="InterPro" id="IPR000719">
    <property type="entry name" value="Prot_kinase_dom"/>
</dbReference>
<dbReference type="Proteomes" id="UP001235030">
    <property type="component" value="Chromosome"/>
</dbReference>
<keyword evidence="5" id="KW-0812">Transmembrane</keyword>
<evidence type="ECO:0000256" key="4">
    <source>
        <dbReference type="ARBA" id="ARBA00022840"/>
    </source>
</evidence>
<reference evidence="7 8" key="1">
    <citation type="submission" date="2022-07" db="EMBL/GenBank/DDBJ databases">
        <title>Genome sequence of Terrisporobacter mayombei DSM6539.</title>
        <authorList>
            <person name="Boeer T."/>
            <person name="Bengelsdorf F.R."/>
            <person name="Daniel R."/>
            <person name="Poehlein A."/>
        </authorList>
    </citation>
    <scope>NUCLEOTIDE SEQUENCE [LARGE SCALE GENOMIC DNA]</scope>
    <source>
        <strain evidence="7 8">DSM 6539</strain>
    </source>
</reference>
<dbReference type="Pfam" id="PF00069">
    <property type="entry name" value="Pkinase"/>
    <property type="match status" value="1"/>
</dbReference>
<keyword evidence="4" id="KW-0067">ATP-binding</keyword>
<sequence length="318" mass="37170">MLRYISNRYVVLDNDEEVVLGKFYKARDLQEDILVFIQIIRDDKYINEKFLPNLIDESMTLLQINSVNIAKILDLGTHYTENERCYYIVSEFFAGIELRKVIKGNYMDLNSIVKISRKILRALDTSYNHKLYHGSLTEDNIFVDENYNVKIYDFGITQANKGVNIRKDNSIGFLCPHQININYTDMESDFFSLGVILFDAIFKKMPFSIGKNEEEMLKLIDRGIDWNTVAINTENIALVNMVKKLIRRTEKYNNVKEVLIDLSKFMYVKADIEENSISTLQQCESDKNHNKYQGKFFQKALLLVLTLTILVTVIIRFQ</sequence>
<evidence type="ECO:0000256" key="2">
    <source>
        <dbReference type="ARBA" id="ARBA00022741"/>
    </source>
</evidence>
<dbReference type="PANTHER" id="PTHR24348:SF22">
    <property type="entry name" value="NON-SPECIFIC SERINE_THREONINE PROTEIN KINASE"/>
    <property type="match status" value="1"/>
</dbReference>
<evidence type="ECO:0000313" key="7">
    <source>
        <dbReference type="EMBL" id="WMT79953.1"/>
    </source>
</evidence>
<gene>
    <name evidence="7" type="primary">prkC_1</name>
    <name evidence="7" type="ORF">TEMA_02240</name>
</gene>
<dbReference type="EC" id="2.7.11.1" evidence="7"/>
<feature type="domain" description="Protein kinase" evidence="6">
    <location>
        <begin position="9"/>
        <end position="266"/>
    </location>
</feature>
<dbReference type="RefSeq" id="WP_228104224.1">
    <property type="nucleotide sequence ID" value="NZ_CP101637.1"/>
</dbReference>
<dbReference type="InterPro" id="IPR011009">
    <property type="entry name" value="Kinase-like_dom_sf"/>
</dbReference>
<keyword evidence="3 7" id="KW-0418">Kinase</keyword>
<evidence type="ECO:0000259" key="6">
    <source>
        <dbReference type="PROSITE" id="PS50011"/>
    </source>
</evidence>
<keyword evidence="5" id="KW-0472">Membrane</keyword>
<name>A0ABY9PW89_9FIRM</name>
<keyword evidence="8" id="KW-1185">Reference proteome</keyword>
<dbReference type="InterPro" id="IPR045269">
    <property type="entry name" value="Atg1-like"/>
</dbReference>
<dbReference type="Gene3D" id="1.10.510.10">
    <property type="entry name" value="Transferase(Phosphotransferase) domain 1"/>
    <property type="match status" value="1"/>
</dbReference>
<evidence type="ECO:0000313" key="8">
    <source>
        <dbReference type="Proteomes" id="UP001235030"/>
    </source>
</evidence>
<evidence type="ECO:0000256" key="1">
    <source>
        <dbReference type="ARBA" id="ARBA00022679"/>
    </source>
</evidence>